<gene>
    <name evidence="1" type="ORF">U9M48_014101</name>
</gene>
<dbReference type="EMBL" id="CP144747">
    <property type="protein sequence ID" value="WVZ64606.1"/>
    <property type="molecule type" value="Genomic_DNA"/>
</dbReference>
<dbReference type="Proteomes" id="UP001341281">
    <property type="component" value="Chromosome 03"/>
</dbReference>
<evidence type="ECO:0000313" key="1">
    <source>
        <dbReference type="EMBL" id="WVZ64606.1"/>
    </source>
</evidence>
<name>A0AAQ3T198_PASNO</name>
<reference evidence="1 2" key="1">
    <citation type="submission" date="2024-02" db="EMBL/GenBank/DDBJ databases">
        <title>High-quality chromosome-scale genome assembly of Pensacola bahiagrass (Paspalum notatum Flugge var. saurae).</title>
        <authorList>
            <person name="Vega J.M."/>
            <person name="Podio M."/>
            <person name="Orjuela J."/>
            <person name="Siena L.A."/>
            <person name="Pessino S.C."/>
            <person name="Combes M.C."/>
            <person name="Mariac C."/>
            <person name="Albertini E."/>
            <person name="Pupilli F."/>
            <person name="Ortiz J.P.A."/>
            <person name="Leblanc O."/>
        </authorList>
    </citation>
    <scope>NUCLEOTIDE SEQUENCE [LARGE SCALE GENOMIC DNA]</scope>
    <source>
        <strain evidence="1">R1</strain>
        <tissue evidence="1">Leaf</tissue>
    </source>
</reference>
<organism evidence="1 2">
    <name type="scientific">Paspalum notatum var. saurae</name>
    <dbReference type="NCBI Taxonomy" id="547442"/>
    <lineage>
        <taxon>Eukaryota</taxon>
        <taxon>Viridiplantae</taxon>
        <taxon>Streptophyta</taxon>
        <taxon>Embryophyta</taxon>
        <taxon>Tracheophyta</taxon>
        <taxon>Spermatophyta</taxon>
        <taxon>Magnoliopsida</taxon>
        <taxon>Liliopsida</taxon>
        <taxon>Poales</taxon>
        <taxon>Poaceae</taxon>
        <taxon>PACMAD clade</taxon>
        <taxon>Panicoideae</taxon>
        <taxon>Andropogonodae</taxon>
        <taxon>Paspaleae</taxon>
        <taxon>Paspalinae</taxon>
        <taxon>Paspalum</taxon>
    </lineage>
</organism>
<dbReference type="AlphaFoldDB" id="A0AAQ3T198"/>
<protein>
    <submittedName>
        <fullName evidence="1">Uncharacterized protein</fullName>
    </submittedName>
</protein>
<sequence length="74" mass="7925">MPPAPGAANQQALWRSPAMKMAKDLRSSELSTLRTIGKQTLLATKFPQIVEIAGLKPEGTCGGLKSHVGQKLRI</sequence>
<accession>A0AAQ3T198</accession>
<keyword evidence="2" id="KW-1185">Reference proteome</keyword>
<evidence type="ECO:0000313" key="2">
    <source>
        <dbReference type="Proteomes" id="UP001341281"/>
    </source>
</evidence>
<proteinExistence type="predicted"/>